<organism evidence="2">
    <name type="scientific">Arundo donax</name>
    <name type="common">Giant reed</name>
    <name type="synonym">Donax arundinaceus</name>
    <dbReference type="NCBI Taxonomy" id="35708"/>
    <lineage>
        <taxon>Eukaryota</taxon>
        <taxon>Viridiplantae</taxon>
        <taxon>Streptophyta</taxon>
        <taxon>Embryophyta</taxon>
        <taxon>Tracheophyta</taxon>
        <taxon>Spermatophyta</taxon>
        <taxon>Magnoliopsida</taxon>
        <taxon>Liliopsida</taxon>
        <taxon>Poales</taxon>
        <taxon>Poaceae</taxon>
        <taxon>PACMAD clade</taxon>
        <taxon>Arundinoideae</taxon>
        <taxon>Arundineae</taxon>
        <taxon>Arundo</taxon>
    </lineage>
</organism>
<protein>
    <submittedName>
        <fullName evidence="2">Uncharacterized protein</fullName>
    </submittedName>
</protein>
<evidence type="ECO:0000256" key="1">
    <source>
        <dbReference type="SAM" id="MobiDB-lite"/>
    </source>
</evidence>
<proteinExistence type="predicted"/>
<evidence type="ECO:0000313" key="2">
    <source>
        <dbReference type="EMBL" id="JAD41908.1"/>
    </source>
</evidence>
<dbReference type="AlphaFoldDB" id="A0A0A8ZW05"/>
<reference evidence="2" key="2">
    <citation type="journal article" date="2015" name="Data Brief">
        <title>Shoot transcriptome of the giant reed, Arundo donax.</title>
        <authorList>
            <person name="Barrero R.A."/>
            <person name="Guerrero F.D."/>
            <person name="Moolhuijzen P."/>
            <person name="Goolsby J.A."/>
            <person name="Tidwell J."/>
            <person name="Bellgard S.E."/>
            <person name="Bellgard M.I."/>
        </authorList>
    </citation>
    <scope>NUCLEOTIDE SEQUENCE</scope>
    <source>
        <tissue evidence="2">Shoot tissue taken approximately 20 cm above the soil surface</tissue>
    </source>
</reference>
<sequence>MLRCPTRCGRSGTTTVWSSMASASSSDHGMELRTPDEDGGHDR</sequence>
<reference evidence="2" key="1">
    <citation type="submission" date="2014-09" db="EMBL/GenBank/DDBJ databases">
        <authorList>
            <person name="Magalhaes I.L.F."/>
            <person name="Oliveira U."/>
            <person name="Santos F.R."/>
            <person name="Vidigal T.H.D.A."/>
            <person name="Brescovit A.D."/>
            <person name="Santos A.J."/>
        </authorList>
    </citation>
    <scope>NUCLEOTIDE SEQUENCE</scope>
    <source>
        <tissue evidence="2">Shoot tissue taken approximately 20 cm above the soil surface</tissue>
    </source>
</reference>
<name>A0A0A8ZW05_ARUDO</name>
<dbReference type="EMBL" id="GBRH01255987">
    <property type="protein sequence ID" value="JAD41908.1"/>
    <property type="molecule type" value="Transcribed_RNA"/>
</dbReference>
<accession>A0A0A8ZW05</accession>
<feature type="compositionally biased region" description="Basic and acidic residues" evidence="1">
    <location>
        <begin position="28"/>
        <end position="43"/>
    </location>
</feature>
<feature type="region of interest" description="Disordered" evidence="1">
    <location>
        <begin position="1"/>
        <end position="43"/>
    </location>
</feature>